<evidence type="ECO:0000256" key="1">
    <source>
        <dbReference type="SAM" id="MobiDB-lite"/>
    </source>
</evidence>
<name>A0A4Q1BRJ7_TREME</name>
<accession>A0A4Q1BRJ7</accession>
<feature type="compositionally biased region" description="Polar residues" evidence="1">
    <location>
        <begin position="27"/>
        <end position="52"/>
    </location>
</feature>
<feature type="region of interest" description="Disordered" evidence="1">
    <location>
        <begin position="131"/>
        <end position="171"/>
    </location>
</feature>
<reference evidence="2 3" key="1">
    <citation type="submission" date="2016-06" db="EMBL/GenBank/DDBJ databases">
        <title>Evolution of pathogenesis and genome organization in the Tremellales.</title>
        <authorList>
            <person name="Cuomo C."/>
            <person name="Litvintseva A."/>
            <person name="Heitman J."/>
            <person name="Chen Y."/>
            <person name="Sun S."/>
            <person name="Springer D."/>
            <person name="Dromer F."/>
            <person name="Young S."/>
            <person name="Zeng Q."/>
            <person name="Chapman S."/>
            <person name="Gujja S."/>
            <person name="Saif S."/>
            <person name="Birren B."/>
        </authorList>
    </citation>
    <scope>NUCLEOTIDE SEQUENCE [LARGE SCALE GENOMIC DNA]</scope>
    <source>
        <strain evidence="2 3">ATCC 28783</strain>
    </source>
</reference>
<feature type="region of interest" description="Disordered" evidence="1">
    <location>
        <begin position="1"/>
        <end position="52"/>
    </location>
</feature>
<evidence type="ECO:0000313" key="3">
    <source>
        <dbReference type="Proteomes" id="UP000289152"/>
    </source>
</evidence>
<dbReference type="AlphaFoldDB" id="A0A4Q1BRJ7"/>
<evidence type="ECO:0000313" key="2">
    <source>
        <dbReference type="EMBL" id="RXK40540.1"/>
    </source>
</evidence>
<dbReference type="InParanoid" id="A0A4Q1BRJ7"/>
<keyword evidence="3" id="KW-1185">Reference proteome</keyword>
<sequence>MPNHTHTDSRTQTRPSRNGRGRRQESENQNTDRPGSQASDNTQQNPTLEWNTSVWADITKELNEQRIRNPGGEQVFKFQRKALIDDQRHCTATQSTAGVDDSTQSTTPGEVPLLPEEGFALQFDNQEYYPLTTQDSVGHSISDNGQGNHEAESGWESDNTLWQDAYNPSNQ</sequence>
<proteinExistence type="predicted"/>
<comment type="caution">
    <text evidence="2">The sequence shown here is derived from an EMBL/GenBank/DDBJ whole genome shotgun (WGS) entry which is preliminary data.</text>
</comment>
<feature type="compositionally biased region" description="Polar residues" evidence="1">
    <location>
        <begin position="156"/>
        <end position="171"/>
    </location>
</feature>
<dbReference type="EMBL" id="SDIL01000017">
    <property type="protein sequence ID" value="RXK40540.1"/>
    <property type="molecule type" value="Genomic_DNA"/>
</dbReference>
<protein>
    <submittedName>
        <fullName evidence="2">Uncharacterized protein</fullName>
    </submittedName>
</protein>
<dbReference type="Proteomes" id="UP000289152">
    <property type="component" value="Unassembled WGS sequence"/>
</dbReference>
<feature type="compositionally biased region" description="Polar residues" evidence="1">
    <location>
        <begin position="131"/>
        <end position="147"/>
    </location>
</feature>
<feature type="compositionally biased region" description="Polar residues" evidence="1">
    <location>
        <begin position="90"/>
        <end position="108"/>
    </location>
</feature>
<dbReference type="VEuPathDB" id="FungiDB:TREMEDRAFT_58253"/>
<organism evidence="2 3">
    <name type="scientific">Tremella mesenterica</name>
    <name type="common">Jelly fungus</name>
    <dbReference type="NCBI Taxonomy" id="5217"/>
    <lineage>
        <taxon>Eukaryota</taxon>
        <taxon>Fungi</taxon>
        <taxon>Dikarya</taxon>
        <taxon>Basidiomycota</taxon>
        <taxon>Agaricomycotina</taxon>
        <taxon>Tremellomycetes</taxon>
        <taxon>Tremellales</taxon>
        <taxon>Tremellaceae</taxon>
        <taxon>Tremella</taxon>
    </lineage>
</organism>
<feature type="region of interest" description="Disordered" evidence="1">
    <location>
        <begin position="89"/>
        <end position="110"/>
    </location>
</feature>
<feature type="compositionally biased region" description="Basic and acidic residues" evidence="1">
    <location>
        <begin position="1"/>
        <end position="11"/>
    </location>
</feature>
<gene>
    <name evidence="2" type="ORF">M231_02192</name>
</gene>